<dbReference type="Pfam" id="PF06245">
    <property type="entry name" value="DUF1015"/>
    <property type="match status" value="1"/>
</dbReference>
<feature type="non-terminal residue" evidence="1">
    <location>
        <position position="1"/>
    </location>
</feature>
<name>A0A938YMD6_9ARCH</name>
<dbReference type="AlphaFoldDB" id="A0A938YMD6"/>
<evidence type="ECO:0000313" key="1">
    <source>
        <dbReference type="EMBL" id="MBN2066863.1"/>
    </source>
</evidence>
<gene>
    <name evidence="1" type="ORF">JW744_00155</name>
</gene>
<dbReference type="Proteomes" id="UP000809243">
    <property type="component" value="Unassembled WGS sequence"/>
</dbReference>
<dbReference type="PANTHER" id="PTHR36454">
    <property type="entry name" value="LMO2823 PROTEIN"/>
    <property type="match status" value="1"/>
</dbReference>
<evidence type="ECO:0000313" key="2">
    <source>
        <dbReference type="Proteomes" id="UP000809243"/>
    </source>
</evidence>
<comment type="caution">
    <text evidence="1">The sequence shown here is derived from an EMBL/GenBank/DDBJ whole genome shotgun (WGS) entry which is preliminary data.</text>
</comment>
<organism evidence="1 2">
    <name type="scientific">Candidatus Iainarchaeum sp</name>
    <dbReference type="NCBI Taxonomy" id="3101447"/>
    <lineage>
        <taxon>Archaea</taxon>
        <taxon>Candidatus Iainarchaeota</taxon>
        <taxon>Candidatus Iainarchaeia</taxon>
        <taxon>Candidatus Iainarchaeales</taxon>
        <taxon>Candidatus Iainarchaeaceae</taxon>
        <taxon>Candidatus Iainarchaeum</taxon>
    </lineage>
</organism>
<proteinExistence type="predicted"/>
<dbReference type="InterPro" id="IPR008323">
    <property type="entry name" value="UCP033563"/>
</dbReference>
<dbReference type="EMBL" id="JAFGDB010000003">
    <property type="protein sequence ID" value="MBN2066863.1"/>
    <property type="molecule type" value="Genomic_DNA"/>
</dbReference>
<dbReference type="PANTHER" id="PTHR36454:SF1">
    <property type="entry name" value="DUF1015 DOMAIN-CONTAINING PROTEIN"/>
    <property type="match status" value="1"/>
</dbReference>
<reference evidence="1" key="1">
    <citation type="submission" date="2021-01" db="EMBL/GenBank/DDBJ databases">
        <title>Active Sulfur Cycling in an Early Earth Analoge.</title>
        <authorList>
            <person name="Hahn C.R."/>
            <person name="Youssef N.H."/>
            <person name="Elshahed M."/>
        </authorList>
    </citation>
    <scope>NUCLEOTIDE SEQUENCE</scope>
    <source>
        <strain evidence="1">Zod_Metabat.1151</strain>
    </source>
</reference>
<sequence length="379" mass="43407">SEEERQSLLAKSQYNFARLSLGNQGSEKNTAERNYEKAAALIGEWLEAGIFEREEKPAFYVYREDYELEGQKISRTGFFCLLRLEKFENGNVLPHEKTLPKPKADRLNLLEATKCDLEPIWLLFEERGWEASKVLESAAQESPEIDFVDEGKRRHRLWALKEESAVKQLQESMRCSRMFIADGHHRYETAMNFSEKEKTPESKYKMVYALSTKSPGLKILPTHRGIIKACPNFIERLSELFRIEEVSEQEMLKAVGIAGKTAFGLLFQGKFRILRPKPEAAALLQEKPAVLRELPTFALDSLVFQKALGTGLDNIAFEKSRERLVQRVKAGELEAAFFVQPTSISQFEQVSIQGQVMPQKSTFFYPKPLSGLVFYKLYG</sequence>
<protein>
    <submittedName>
        <fullName evidence="1">DUF1015 domain-containing protein</fullName>
    </submittedName>
</protein>
<accession>A0A938YMD6</accession>